<dbReference type="Proteomes" id="UP000237749">
    <property type="component" value="Unassembled WGS sequence"/>
</dbReference>
<name>A0A2S6HQW1_9FIRM</name>
<dbReference type="GO" id="GO:0006259">
    <property type="term" value="P:DNA metabolic process"/>
    <property type="evidence" value="ECO:0007669"/>
    <property type="project" value="UniProtKB-ARBA"/>
</dbReference>
<gene>
    <name evidence="2" type="ORF">BXY41_10899</name>
</gene>
<accession>A0A2S6HQW1</accession>
<proteinExistence type="predicted"/>
<dbReference type="InterPro" id="IPR011335">
    <property type="entry name" value="Restrct_endonuc-II-like"/>
</dbReference>
<dbReference type="SUPFAM" id="SSF52980">
    <property type="entry name" value="Restriction endonuclease-like"/>
    <property type="match status" value="1"/>
</dbReference>
<organism evidence="2 3">
    <name type="scientific">Lacrimispora xylanisolvens</name>
    <dbReference type="NCBI Taxonomy" id="384636"/>
    <lineage>
        <taxon>Bacteria</taxon>
        <taxon>Bacillati</taxon>
        <taxon>Bacillota</taxon>
        <taxon>Clostridia</taxon>
        <taxon>Lachnospirales</taxon>
        <taxon>Lachnospiraceae</taxon>
        <taxon>Lacrimispora</taxon>
    </lineage>
</organism>
<dbReference type="InterPro" id="IPR006166">
    <property type="entry name" value="ERCC4_domain"/>
</dbReference>
<dbReference type="OrthoDB" id="3196934at2"/>
<feature type="domain" description="ERCC4" evidence="1">
    <location>
        <begin position="2"/>
        <end position="90"/>
    </location>
</feature>
<protein>
    <submittedName>
        <fullName evidence="2">ERCC4 domain-containing protein</fullName>
    </submittedName>
</protein>
<keyword evidence="3" id="KW-1185">Reference proteome</keyword>
<evidence type="ECO:0000259" key="1">
    <source>
        <dbReference type="SMART" id="SM00891"/>
    </source>
</evidence>
<dbReference type="EMBL" id="PTJA01000008">
    <property type="protein sequence ID" value="PPK79874.1"/>
    <property type="molecule type" value="Genomic_DNA"/>
</dbReference>
<dbReference type="GO" id="GO:0003677">
    <property type="term" value="F:DNA binding"/>
    <property type="evidence" value="ECO:0007669"/>
    <property type="project" value="InterPro"/>
</dbReference>
<dbReference type="SMART" id="SM00891">
    <property type="entry name" value="ERCC4"/>
    <property type="match status" value="1"/>
</dbReference>
<sequence>MVIQIDSREKARAIRKIVDTFDQKGIQHFVSKLHVGDYMNFDNPRLIIDRKQNLTEVASNVCQGHRRFTDELKRAQEIGVKVIILVEHSNQIKSIDDVHQWNNPRLKTSSKAVTGEKLEKILKTMERKYDTRFLFCDKLHTGSKIIELLGGVSGDR</sequence>
<evidence type="ECO:0000313" key="3">
    <source>
        <dbReference type="Proteomes" id="UP000237749"/>
    </source>
</evidence>
<dbReference type="RefSeq" id="WP_104437776.1">
    <property type="nucleotide sequence ID" value="NZ_PTJA01000008.1"/>
</dbReference>
<dbReference type="Pfam" id="PF02732">
    <property type="entry name" value="ERCC4"/>
    <property type="match status" value="1"/>
</dbReference>
<evidence type="ECO:0000313" key="2">
    <source>
        <dbReference type="EMBL" id="PPK79874.1"/>
    </source>
</evidence>
<comment type="caution">
    <text evidence="2">The sequence shown here is derived from an EMBL/GenBank/DDBJ whole genome shotgun (WGS) entry which is preliminary data.</text>
</comment>
<reference evidence="2 3" key="1">
    <citation type="submission" date="2018-02" db="EMBL/GenBank/DDBJ databases">
        <title>Genomic Encyclopedia of Archaeal and Bacterial Type Strains, Phase II (KMG-II): from individual species to whole genera.</title>
        <authorList>
            <person name="Goeker M."/>
        </authorList>
    </citation>
    <scope>NUCLEOTIDE SEQUENCE [LARGE SCALE GENOMIC DNA]</scope>
    <source>
        <strain evidence="2 3">DSM 3808</strain>
    </source>
</reference>
<dbReference type="GO" id="GO:0004518">
    <property type="term" value="F:nuclease activity"/>
    <property type="evidence" value="ECO:0007669"/>
    <property type="project" value="InterPro"/>
</dbReference>
<dbReference type="AlphaFoldDB" id="A0A2S6HQW1"/>
<dbReference type="Gene3D" id="3.40.50.10130">
    <property type="match status" value="1"/>
</dbReference>